<sequence length="201" mass="21586">MSQASIGESKKGKNESVPVYGKVGEQKLVIGTLSAYKHPQIQYDVKNGSIFGYRTQNPGDDEGFSGDEFDSDSKDEELPIKNGKSELVHVAAAKPATTDKAKVSVQEAAKEAKADSDPDLFFCYLLCLKENKKRPTEPENKTLVSSKKVKIATPQKTAGKIPKSENPKTPATVGKSIITCGSCSKTFNSDKGQGSRVSLQG</sequence>
<dbReference type="EnsemblPlants" id="Kaladp0095s0045.1.v1.1">
    <property type="protein sequence ID" value="Kaladp0095s0045.1.v1.1"/>
    <property type="gene ID" value="Kaladp0095s0045.v1.1"/>
</dbReference>
<dbReference type="Gramene" id="Kaladp0095s0045.1.v1.1">
    <property type="protein sequence ID" value="Kaladp0095s0045.1.v1.1"/>
    <property type="gene ID" value="Kaladp0095s0045.v1.1"/>
</dbReference>
<evidence type="ECO:0000256" key="1">
    <source>
        <dbReference type="SAM" id="MobiDB-lite"/>
    </source>
</evidence>
<accession>A0A7N0V0K9</accession>
<dbReference type="AlphaFoldDB" id="A0A7N0V0K9"/>
<protein>
    <submittedName>
        <fullName evidence="2">Uncharacterized protein</fullName>
    </submittedName>
</protein>
<feature type="compositionally biased region" description="Acidic residues" evidence="1">
    <location>
        <begin position="59"/>
        <end position="75"/>
    </location>
</feature>
<evidence type="ECO:0000313" key="2">
    <source>
        <dbReference type="EnsemblPlants" id="Kaladp0095s0045.1.v1.1"/>
    </source>
</evidence>
<name>A0A7N0V0K9_KALFE</name>
<feature type="compositionally biased region" description="Basic and acidic residues" evidence="1">
    <location>
        <begin position="76"/>
        <end position="87"/>
    </location>
</feature>
<feature type="region of interest" description="Disordered" evidence="1">
    <location>
        <begin position="54"/>
        <end position="114"/>
    </location>
</feature>
<reference evidence="2" key="1">
    <citation type="submission" date="2021-01" db="UniProtKB">
        <authorList>
            <consortium name="EnsemblPlants"/>
        </authorList>
    </citation>
    <scope>IDENTIFICATION</scope>
</reference>
<keyword evidence="3" id="KW-1185">Reference proteome</keyword>
<dbReference type="Proteomes" id="UP000594263">
    <property type="component" value="Unplaced"/>
</dbReference>
<organism evidence="2 3">
    <name type="scientific">Kalanchoe fedtschenkoi</name>
    <name type="common">Lavender scallops</name>
    <name type="synonym">South American air plant</name>
    <dbReference type="NCBI Taxonomy" id="63787"/>
    <lineage>
        <taxon>Eukaryota</taxon>
        <taxon>Viridiplantae</taxon>
        <taxon>Streptophyta</taxon>
        <taxon>Embryophyta</taxon>
        <taxon>Tracheophyta</taxon>
        <taxon>Spermatophyta</taxon>
        <taxon>Magnoliopsida</taxon>
        <taxon>eudicotyledons</taxon>
        <taxon>Gunneridae</taxon>
        <taxon>Pentapetalae</taxon>
        <taxon>Saxifragales</taxon>
        <taxon>Crassulaceae</taxon>
        <taxon>Kalanchoe</taxon>
    </lineage>
</organism>
<feature type="compositionally biased region" description="Basic and acidic residues" evidence="1">
    <location>
        <begin position="97"/>
        <end position="114"/>
    </location>
</feature>
<proteinExistence type="predicted"/>
<evidence type="ECO:0000313" key="3">
    <source>
        <dbReference type="Proteomes" id="UP000594263"/>
    </source>
</evidence>